<evidence type="ECO:0000313" key="5">
    <source>
        <dbReference type="Proteomes" id="UP000317430"/>
    </source>
</evidence>
<comment type="caution">
    <text evidence="4">The sequence shown here is derived from an EMBL/GenBank/DDBJ whole genome shotgun (WGS) entry which is preliminary data.</text>
</comment>
<dbReference type="AlphaFoldDB" id="A0A5C5SGS7"/>
<evidence type="ECO:0000256" key="2">
    <source>
        <dbReference type="ARBA" id="ARBA00022801"/>
    </source>
</evidence>
<name>A0A5C5SGS7_9STRE</name>
<dbReference type="GO" id="GO:0016787">
    <property type="term" value="F:hydrolase activity"/>
    <property type="evidence" value="ECO:0007669"/>
    <property type="project" value="UniProtKB-KW"/>
</dbReference>
<evidence type="ECO:0000259" key="3">
    <source>
        <dbReference type="PROSITE" id="PS51462"/>
    </source>
</evidence>
<dbReference type="PROSITE" id="PS51462">
    <property type="entry name" value="NUDIX"/>
    <property type="match status" value="1"/>
</dbReference>
<dbReference type="InterPro" id="IPR020084">
    <property type="entry name" value="NUDIX_hydrolase_CS"/>
</dbReference>
<dbReference type="OrthoDB" id="369191at2"/>
<dbReference type="SUPFAM" id="SSF55811">
    <property type="entry name" value="Nudix"/>
    <property type="match status" value="1"/>
</dbReference>
<proteinExistence type="inferred from homology"/>
<dbReference type="CDD" id="cd04686">
    <property type="entry name" value="NUDIX_Hydrolase"/>
    <property type="match status" value="1"/>
</dbReference>
<accession>A0A5C5SGS7</accession>
<reference evidence="4 5" key="1">
    <citation type="submission" date="2019-08" db="EMBL/GenBank/DDBJ databases">
        <authorList>
            <person name="Lei W."/>
        </authorList>
    </citation>
    <scope>NUCLEOTIDE SEQUENCE [LARGE SCALE GENOMIC DNA]</scope>
    <source>
        <strain evidence="4 5">CCUG 66496</strain>
    </source>
</reference>
<dbReference type="Gene3D" id="3.90.79.10">
    <property type="entry name" value="Nucleoside Triphosphate Pyrophosphohydrolase"/>
    <property type="match status" value="1"/>
</dbReference>
<dbReference type="PROSITE" id="PS00893">
    <property type="entry name" value="NUDIX_BOX"/>
    <property type="match status" value="1"/>
</dbReference>
<keyword evidence="5" id="KW-1185">Reference proteome</keyword>
<evidence type="ECO:0000313" key="4">
    <source>
        <dbReference type="EMBL" id="TWS99111.1"/>
    </source>
</evidence>
<evidence type="ECO:0000256" key="1">
    <source>
        <dbReference type="ARBA" id="ARBA00005582"/>
    </source>
</evidence>
<dbReference type="PANTHER" id="PTHR43736:SF1">
    <property type="entry name" value="DIHYDRONEOPTERIN TRIPHOSPHATE DIPHOSPHATASE"/>
    <property type="match status" value="1"/>
</dbReference>
<organism evidence="4 5">
    <name type="scientific">Streptococcus cuniculipharyngis</name>
    <dbReference type="NCBI Taxonomy" id="1562651"/>
    <lineage>
        <taxon>Bacteria</taxon>
        <taxon>Bacillati</taxon>
        <taxon>Bacillota</taxon>
        <taxon>Bacilli</taxon>
        <taxon>Lactobacillales</taxon>
        <taxon>Streptococcaceae</taxon>
        <taxon>Streptococcus</taxon>
    </lineage>
</organism>
<dbReference type="Pfam" id="PF00293">
    <property type="entry name" value="NUDIX"/>
    <property type="match status" value="1"/>
</dbReference>
<gene>
    <name evidence="4" type="ORF">FRX57_02605</name>
</gene>
<dbReference type="PANTHER" id="PTHR43736">
    <property type="entry name" value="ADP-RIBOSE PYROPHOSPHATASE"/>
    <property type="match status" value="1"/>
</dbReference>
<dbReference type="EMBL" id="VOHL01000001">
    <property type="protein sequence ID" value="TWS99111.1"/>
    <property type="molecule type" value="Genomic_DNA"/>
</dbReference>
<dbReference type="InterPro" id="IPR000086">
    <property type="entry name" value="NUDIX_hydrolase_dom"/>
</dbReference>
<comment type="similarity">
    <text evidence="1">Belongs to the Nudix hydrolase family.</text>
</comment>
<protein>
    <submittedName>
        <fullName evidence="4">NUDIX hydrolase</fullName>
    </submittedName>
</protein>
<keyword evidence="2 4" id="KW-0378">Hydrolase</keyword>
<sequence length="162" mass="17982">MAKLIKHFGVYGLCVKEGRLLCIGKTRRPYRGRYDLPGGGQESGESLVQTLKRELLEETGYKVKPLSQPSIADVFVQELGKETILYHQFALYDIELLPDQGAVASLALLEGKNDSSGASWVPLDDLTEANASPLILWVKASLTQPAIPFEAIHYQNWQVKQP</sequence>
<dbReference type="Proteomes" id="UP000317430">
    <property type="component" value="Unassembled WGS sequence"/>
</dbReference>
<dbReference type="InterPro" id="IPR015797">
    <property type="entry name" value="NUDIX_hydrolase-like_dom_sf"/>
</dbReference>
<dbReference type="RefSeq" id="WP_146566341.1">
    <property type="nucleotide sequence ID" value="NZ_VOHL01000001.1"/>
</dbReference>
<feature type="domain" description="Nudix hydrolase" evidence="3">
    <location>
        <begin position="3"/>
        <end position="143"/>
    </location>
</feature>